<protein>
    <submittedName>
        <fullName evidence="2">Uncharacterized protein</fullName>
    </submittedName>
</protein>
<reference evidence="2" key="1">
    <citation type="submission" date="2015-10" db="EMBL/GenBank/DDBJ databases">
        <authorList>
            <person name="Gilbert D.G."/>
        </authorList>
    </citation>
    <scope>NUCLEOTIDE SEQUENCE</scope>
    <source>
        <strain evidence="2">Phyl III-seqv23</strain>
    </source>
</reference>
<gene>
    <name evidence="2" type="ORF">RUN1985_v1_290250</name>
</gene>
<dbReference type="EMBL" id="LN899824">
    <property type="protein sequence ID" value="CUV29100.1"/>
    <property type="molecule type" value="Genomic_DNA"/>
</dbReference>
<sequence length="115" mass="12567">MGLLDGIGAFVSMVLEACQVNPETREVLAAVERLAKTNHQIDISPMRRAGMPRTGCHGTHPKAGSRGIGHLPSPSAPRPRPPAMVVRPHLHGFRVRLGWRGSVLPQLLPRLFLIF</sequence>
<evidence type="ECO:0000313" key="2">
    <source>
        <dbReference type="EMBL" id="CUV29100.1"/>
    </source>
</evidence>
<organism evidence="2">
    <name type="scientific">Ralstonia solanacearum</name>
    <name type="common">Pseudomonas solanacearum</name>
    <dbReference type="NCBI Taxonomy" id="305"/>
    <lineage>
        <taxon>Bacteria</taxon>
        <taxon>Pseudomonadati</taxon>
        <taxon>Pseudomonadota</taxon>
        <taxon>Betaproteobacteria</taxon>
        <taxon>Burkholderiales</taxon>
        <taxon>Burkholderiaceae</taxon>
        <taxon>Ralstonia</taxon>
        <taxon>Ralstonia solanacearum species complex</taxon>
    </lineage>
</organism>
<feature type="region of interest" description="Disordered" evidence="1">
    <location>
        <begin position="47"/>
        <end position="82"/>
    </location>
</feature>
<evidence type="ECO:0000256" key="1">
    <source>
        <dbReference type="SAM" id="MobiDB-lite"/>
    </source>
</evidence>
<dbReference type="AlphaFoldDB" id="A0A0S4V446"/>
<accession>A0A0S4V446</accession>
<name>A0A0S4V446_RALSL</name>
<proteinExistence type="predicted"/>